<accession>A0ABR7TMP9</accession>
<dbReference type="PANTHER" id="PTHR42776">
    <property type="entry name" value="SERINE PEPTIDASE S9 FAMILY MEMBER"/>
    <property type="match status" value="1"/>
</dbReference>
<evidence type="ECO:0000313" key="3">
    <source>
        <dbReference type="EMBL" id="MBC9931759.1"/>
    </source>
</evidence>
<reference evidence="3 4" key="1">
    <citation type="submission" date="2020-09" db="EMBL/GenBank/DDBJ databases">
        <title>Genome sequences of type strains of Chitinophaga qingshengii and Chitinophaga varians.</title>
        <authorList>
            <person name="Kittiwongwattana C."/>
        </authorList>
    </citation>
    <scope>NUCLEOTIDE SEQUENCE [LARGE SCALE GENOMIC DNA]</scope>
    <source>
        <strain evidence="3 4">JCM 30026</strain>
    </source>
</reference>
<dbReference type="InterPro" id="IPR001375">
    <property type="entry name" value="Peptidase_S9_cat"/>
</dbReference>
<gene>
    <name evidence="3" type="ORF">ICL07_15335</name>
</gene>
<feature type="domain" description="Peptidase S9 prolyl oligopeptidase catalytic" evidence="2">
    <location>
        <begin position="682"/>
        <end position="854"/>
    </location>
</feature>
<dbReference type="InterPro" id="IPR029058">
    <property type="entry name" value="AB_hydrolase_fold"/>
</dbReference>
<dbReference type="Gene3D" id="3.40.50.1820">
    <property type="entry name" value="alpha/beta hydrolase"/>
    <property type="match status" value="1"/>
</dbReference>
<organism evidence="3 4">
    <name type="scientific">Chitinophaga qingshengii</name>
    <dbReference type="NCBI Taxonomy" id="1569794"/>
    <lineage>
        <taxon>Bacteria</taxon>
        <taxon>Pseudomonadati</taxon>
        <taxon>Bacteroidota</taxon>
        <taxon>Chitinophagia</taxon>
        <taxon>Chitinophagales</taxon>
        <taxon>Chitinophagaceae</taxon>
        <taxon>Chitinophaga</taxon>
    </lineage>
</organism>
<dbReference type="EMBL" id="JACVFC010000002">
    <property type="protein sequence ID" value="MBC9931759.1"/>
    <property type="molecule type" value="Genomic_DNA"/>
</dbReference>
<dbReference type="PANTHER" id="PTHR42776:SF27">
    <property type="entry name" value="DIPEPTIDYL PEPTIDASE FAMILY MEMBER 6"/>
    <property type="match status" value="1"/>
</dbReference>
<dbReference type="RefSeq" id="WP_188088913.1">
    <property type="nucleotide sequence ID" value="NZ_JACVFC010000002.1"/>
</dbReference>
<keyword evidence="1" id="KW-0378">Hydrolase</keyword>
<dbReference type="SUPFAM" id="SSF82171">
    <property type="entry name" value="DPP6 N-terminal domain-like"/>
    <property type="match status" value="1"/>
</dbReference>
<evidence type="ECO:0000313" key="4">
    <source>
        <dbReference type="Proteomes" id="UP000659124"/>
    </source>
</evidence>
<dbReference type="Pfam" id="PF00326">
    <property type="entry name" value="Peptidase_S9"/>
    <property type="match status" value="1"/>
</dbReference>
<evidence type="ECO:0000259" key="2">
    <source>
        <dbReference type="Pfam" id="PF00326"/>
    </source>
</evidence>
<name>A0ABR7TMP9_9BACT</name>
<dbReference type="Proteomes" id="UP000659124">
    <property type="component" value="Unassembled WGS sequence"/>
</dbReference>
<proteinExistence type="predicted"/>
<keyword evidence="4" id="KW-1185">Reference proteome</keyword>
<evidence type="ECO:0000256" key="1">
    <source>
        <dbReference type="ARBA" id="ARBA00022801"/>
    </source>
</evidence>
<sequence length="879" mass="100643">MKFFGFIGLFFWFNTCIAQKPHIKISDLDGWCGIRTPIISDNGMVISYMIYNKPKGRSTICVKKVNDGGEKSIVDGFNQKLTPDGEYFLCQLPASRLMVVNVSGFKEEIIDSISRYDIFRDRGEDWMVFLKTGGGLYLRKLKGRNVRVFPEAVDYWLSGSGNFAAVKYKYDSSTYSIKVVSLDYLGETEIYRGKEPIKCIMDNNANQILFTVKDDNEDVALSSRILYYNRKINKTEEKRISKMEIDSDKFFYDIDRFSADGSFVFCTIRKKKMEKKDGSAKVDVWSSAAVKLKSEDIYDKVHSQNYNFNGIWYLNEGIVRQIQDEGESQVSPYESNISQLVYKSIANRSEWNWNESAIYSCSLIDFKKGSKKVILAPPDRNAYSCILSPLGRWVIYFDADSDSYFSYNVLTQERRNITAGVSAKWTTFDKDDIPFAKFINIGIAGFDSTESMVYIYDQYDIYEVDLTNSSPPHNVTGGNGKLQNIVFRFAFPPPSWEGNKILLTAFNRVTKEDGFYYLLKDKHNAVKKLIMSPEMFTGPEESKYVNRFMPIKAKAADVFLVQRMDASNAPNFYLTKDFIKYKPISNVHPEKSFNWLTTELVTFRTDDHREAQGILYKPEDFDPQKKYPVIIYYYEKISECLHLFQDAGASRGPINIPFFVSNGFLVFTPDIQFKIGYPGRSSFDVVMGAARVLSKYPYIDSTKIALQGHSFGGFQTNYIITHTNRFAAACSAAGFTNFVSAYGSIIGGGLSRQGQYELYRDRIGTTLWKRPDLYLENSPVMKIDKIQTPLLIMHNKEDDDVPFTQGVELFTGLRRLGKTAYMLQYNGCGHSVYGDASIDYTNRLLEFFNYYLKGDKLPSWMSQRPVSVLDYSPVKLDTN</sequence>
<dbReference type="SUPFAM" id="SSF53474">
    <property type="entry name" value="alpha/beta-Hydrolases"/>
    <property type="match status" value="1"/>
</dbReference>
<comment type="caution">
    <text evidence="3">The sequence shown here is derived from an EMBL/GenBank/DDBJ whole genome shotgun (WGS) entry which is preliminary data.</text>
</comment>
<protein>
    <submittedName>
        <fullName evidence="3">S9 family peptidase</fullName>
    </submittedName>
</protein>